<dbReference type="AlphaFoldDB" id="A0AAV6W090"/>
<gene>
    <name evidence="1" type="ORF">JTE90_024364</name>
</gene>
<sequence length="74" mass="8976">MLGEFRLRSSENDEQHPRIRAHFLLACMTTSASRQHCPRMDVQYLPQPKRINELPEMMKHHYWRKSGLTYEPFF</sequence>
<dbReference type="Proteomes" id="UP000827092">
    <property type="component" value="Unassembled WGS sequence"/>
</dbReference>
<comment type="caution">
    <text evidence="1">The sequence shown here is derived from an EMBL/GenBank/DDBJ whole genome shotgun (WGS) entry which is preliminary data.</text>
</comment>
<accession>A0AAV6W090</accession>
<proteinExistence type="predicted"/>
<keyword evidence="2" id="KW-1185">Reference proteome</keyword>
<evidence type="ECO:0000313" key="1">
    <source>
        <dbReference type="EMBL" id="KAG8201497.1"/>
    </source>
</evidence>
<name>A0AAV6W090_9ARAC</name>
<reference evidence="1 2" key="1">
    <citation type="journal article" date="2022" name="Nat. Ecol. Evol.">
        <title>A masculinizing supergene underlies an exaggerated male reproductive morph in a spider.</title>
        <authorList>
            <person name="Hendrickx F."/>
            <person name="De Corte Z."/>
            <person name="Sonet G."/>
            <person name="Van Belleghem S.M."/>
            <person name="Kostlbacher S."/>
            <person name="Vangestel C."/>
        </authorList>
    </citation>
    <scope>NUCLEOTIDE SEQUENCE [LARGE SCALE GENOMIC DNA]</scope>
    <source>
        <strain evidence="1">W744_W776</strain>
    </source>
</reference>
<evidence type="ECO:0000313" key="2">
    <source>
        <dbReference type="Proteomes" id="UP000827092"/>
    </source>
</evidence>
<organism evidence="1 2">
    <name type="scientific">Oedothorax gibbosus</name>
    <dbReference type="NCBI Taxonomy" id="931172"/>
    <lineage>
        <taxon>Eukaryota</taxon>
        <taxon>Metazoa</taxon>
        <taxon>Ecdysozoa</taxon>
        <taxon>Arthropoda</taxon>
        <taxon>Chelicerata</taxon>
        <taxon>Arachnida</taxon>
        <taxon>Araneae</taxon>
        <taxon>Araneomorphae</taxon>
        <taxon>Entelegynae</taxon>
        <taxon>Araneoidea</taxon>
        <taxon>Linyphiidae</taxon>
        <taxon>Erigoninae</taxon>
        <taxon>Oedothorax</taxon>
    </lineage>
</organism>
<protein>
    <submittedName>
        <fullName evidence="1">Uncharacterized protein</fullName>
    </submittedName>
</protein>
<dbReference type="EMBL" id="JAFNEN010000005">
    <property type="protein sequence ID" value="KAG8201497.1"/>
    <property type="molecule type" value="Genomic_DNA"/>
</dbReference>